<organism evidence="2">
    <name type="scientific">marine sediment metagenome</name>
    <dbReference type="NCBI Taxonomy" id="412755"/>
    <lineage>
        <taxon>unclassified sequences</taxon>
        <taxon>metagenomes</taxon>
        <taxon>ecological metagenomes</taxon>
    </lineage>
</organism>
<name>X0Y0D6_9ZZZZ</name>
<protein>
    <submittedName>
        <fullName evidence="2">Uncharacterized protein</fullName>
    </submittedName>
</protein>
<accession>X0Y0D6</accession>
<feature type="coiled-coil region" evidence="1">
    <location>
        <begin position="62"/>
        <end position="93"/>
    </location>
</feature>
<proteinExistence type="predicted"/>
<comment type="caution">
    <text evidence="2">The sequence shown here is derived from an EMBL/GenBank/DDBJ whole genome shotgun (WGS) entry which is preliminary data.</text>
</comment>
<reference evidence="2" key="1">
    <citation type="journal article" date="2014" name="Front. Microbiol.">
        <title>High frequency of phylogenetically diverse reductive dehalogenase-homologous genes in deep subseafloor sedimentary metagenomes.</title>
        <authorList>
            <person name="Kawai M."/>
            <person name="Futagami T."/>
            <person name="Toyoda A."/>
            <person name="Takaki Y."/>
            <person name="Nishi S."/>
            <person name="Hori S."/>
            <person name="Arai W."/>
            <person name="Tsubouchi T."/>
            <person name="Morono Y."/>
            <person name="Uchiyama I."/>
            <person name="Ito T."/>
            <person name="Fujiyama A."/>
            <person name="Inagaki F."/>
            <person name="Takami H."/>
        </authorList>
    </citation>
    <scope>NUCLEOTIDE SEQUENCE</scope>
    <source>
        <strain evidence="2">Expedition CK06-06</strain>
    </source>
</reference>
<sequence>QIHNASQRLSKAIQATELMKKAAKMLDELKADEAAEQFNEMAQEIREDFQNEYKASLTKERHRRMQTEILNLRRELSKTKRELSEVKQELEKKL</sequence>
<dbReference type="EMBL" id="BARS01057615">
    <property type="protein sequence ID" value="GAG42258.1"/>
    <property type="molecule type" value="Genomic_DNA"/>
</dbReference>
<gene>
    <name evidence="2" type="ORF">S01H1_84404</name>
</gene>
<dbReference type="AlphaFoldDB" id="X0Y0D6"/>
<evidence type="ECO:0000313" key="2">
    <source>
        <dbReference type="EMBL" id="GAG42258.1"/>
    </source>
</evidence>
<evidence type="ECO:0000256" key="1">
    <source>
        <dbReference type="SAM" id="Coils"/>
    </source>
</evidence>
<feature type="non-terminal residue" evidence="2">
    <location>
        <position position="1"/>
    </location>
</feature>
<keyword evidence="1" id="KW-0175">Coiled coil</keyword>